<dbReference type="PANTHER" id="PTHR30629">
    <property type="entry name" value="PROPHAGE INTEGRASE"/>
    <property type="match status" value="1"/>
</dbReference>
<feature type="domain" description="Integrase SAM-like N-terminal" evidence="8">
    <location>
        <begin position="76"/>
        <end position="131"/>
    </location>
</feature>
<dbReference type="GO" id="GO:0015074">
    <property type="term" value="P:DNA integration"/>
    <property type="evidence" value="ECO:0007669"/>
    <property type="project" value="UniProtKB-KW"/>
</dbReference>
<dbReference type="InterPro" id="IPR010093">
    <property type="entry name" value="SinI_DNA-bd"/>
</dbReference>
<keyword evidence="4" id="KW-0229">DNA integration</keyword>
<evidence type="ECO:0000256" key="5">
    <source>
        <dbReference type="ARBA" id="ARBA00023125"/>
    </source>
</evidence>
<dbReference type="InterPro" id="IPR011010">
    <property type="entry name" value="DNA_brk_join_enz"/>
</dbReference>
<dbReference type="EMBL" id="JN698994">
    <property type="protein sequence ID" value="AER47610.1"/>
    <property type="molecule type" value="Genomic_DNA"/>
</dbReference>
<evidence type="ECO:0000313" key="9">
    <source>
        <dbReference type="EMBL" id="AER47610.1"/>
    </source>
</evidence>
<evidence type="ECO:0000256" key="6">
    <source>
        <dbReference type="ARBA" id="ARBA00023172"/>
    </source>
</evidence>
<keyword evidence="5" id="KW-0238">DNA-binding</keyword>
<dbReference type="NCBIfam" id="TIGR01764">
    <property type="entry name" value="excise"/>
    <property type="match status" value="1"/>
</dbReference>
<dbReference type="GO" id="GO:0016740">
    <property type="term" value="F:transferase activity"/>
    <property type="evidence" value="ECO:0007669"/>
    <property type="project" value="UniProtKB-KW"/>
</dbReference>
<evidence type="ECO:0000256" key="2">
    <source>
        <dbReference type="ARBA" id="ARBA00016082"/>
    </source>
</evidence>
<dbReference type="InterPro" id="IPR013762">
    <property type="entry name" value="Integrase-like_cat_sf"/>
</dbReference>
<sequence>MAAKGPRKKTGRRDKGDGALYFANGRWRGAVELPTTDGRRRRATVSAVRYGDALAKFRKLRRSVEDGTYAASGNTTVAKWCERWLESIVRPRVRPGTLNKYYEPTVRLHIIPHIGGVRLSKLTPEHVRQLHRKVQAYSTRSAVAAHQVLQKALTDAVREGLLSRNVATLVDKPRHVKQPYGTLAPEDALLLVNTAVDRGDPLAARWAAAFYTGARPAELLGLCWDDPLDGRPLVDLDVGTVELAWQLQNHKREHGCGGSCGRRRASACPKARWNLPAGFEYVELGGGMLLTRPKTKAGWRVVPIAGPLLAMLRAHRATTGGAPNPHGLVWHRDGAPISSRDDHHAWVEACEAAGLAQRAPAEAPAIEDGDMLLTTQEVADALRVSRTTVVKRIADGRLPAVERNGGRWRFVRVLDLLASDLSDEYGPMDEAALWAAADRRRARLGRAAALAAQRGPKEWIVRPPAPYVARHTMATLLQEAGVPEAVAMQITGHSSAVAHRGYVHTGVGVKRAAIEALEAVYDDGGPDQ</sequence>
<dbReference type="KEGG" id="vg:18990054"/>
<dbReference type="Proteomes" id="UP000005857">
    <property type="component" value="Segment"/>
</dbReference>
<dbReference type="Gene3D" id="1.10.150.130">
    <property type="match status" value="1"/>
</dbReference>
<dbReference type="InterPro" id="IPR041657">
    <property type="entry name" value="HTH_17"/>
</dbReference>
<dbReference type="Gene3D" id="1.10.443.10">
    <property type="entry name" value="Intergrase catalytic core"/>
    <property type="match status" value="1"/>
</dbReference>
<dbReference type="PANTHER" id="PTHR30629:SF2">
    <property type="entry name" value="PROPHAGE INTEGRASE INTS-RELATED"/>
    <property type="match status" value="1"/>
</dbReference>
<organism evidence="9 10">
    <name type="scientific">Mycobacterium phage DS6A</name>
    <dbReference type="NCBI Taxonomy" id="45764"/>
    <lineage>
        <taxon>Viruses</taxon>
        <taxon>Duplodnaviria</taxon>
        <taxon>Heunggongvirae</taxon>
        <taxon>Uroviricota</taxon>
        <taxon>Caudoviricetes</taxon>
        <taxon>Hnatkovirus</taxon>
        <taxon>Hnatkovirus DS6A</taxon>
    </lineage>
</organism>
<comment type="similarity">
    <text evidence="1">Belongs to the 'phage' integrase family.</text>
</comment>
<dbReference type="Pfam" id="PF14659">
    <property type="entry name" value="Phage_int_SAM_3"/>
    <property type="match status" value="1"/>
</dbReference>
<evidence type="ECO:0000259" key="8">
    <source>
        <dbReference type="Pfam" id="PF14659"/>
    </source>
</evidence>
<dbReference type="Pfam" id="PF12728">
    <property type="entry name" value="HTH_17"/>
    <property type="match status" value="1"/>
</dbReference>
<keyword evidence="3" id="KW-0808">Transferase</keyword>
<dbReference type="InterPro" id="IPR050808">
    <property type="entry name" value="Phage_Integrase"/>
</dbReference>
<dbReference type="SUPFAM" id="SSF56349">
    <property type="entry name" value="DNA breaking-rejoining enzymes"/>
    <property type="match status" value="2"/>
</dbReference>
<dbReference type="GeneID" id="18990054"/>
<reference evidence="9 10" key="1">
    <citation type="journal article" date="2012" name="J. Virol.">
        <title>Complete Genome Sequences of 138 Mycobacteriophages.</title>
        <authorList>
            <consortium name="the Science Education Alliance Phage Hunters Advancing Genomics and Evolutionary Science Program"/>
            <consortium name="the KwaZulu-Natal Research Institute for Tuberculosis and HIV Mycobacterial Genetics Course Students"/>
            <consortium name="the Phage Hunters Integrating Research and Education Program"/>
            <person name="Hatfull G.F."/>
        </authorList>
    </citation>
    <scope>NUCLEOTIDE SEQUENCE [LARGE SCALE GENOMIC DNA]</scope>
</reference>
<evidence type="ECO:0000256" key="3">
    <source>
        <dbReference type="ARBA" id="ARBA00022679"/>
    </source>
</evidence>
<evidence type="ECO:0000259" key="7">
    <source>
        <dbReference type="Pfam" id="PF12728"/>
    </source>
</evidence>
<feature type="domain" description="Helix-turn-helix" evidence="7">
    <location>
        <begin position="372"/>
        <end position="410"/>
    </location>
</feature>
<dbReference type="InterPro" id="IPR004107">
    <property type="entry name" value="Integrase_SAM-like_N"/>
</dbReference>
<accession>G8I4G6</accession>
<evidence type="ECO:0000256" key="4">
    <source>
        <dbReference type="ARBA" id="ARBA00022908"/>
    </source>
</evidence>
<dbReference type="GO" id="GO:0006310">
    <property type="term" value="P:DNA recombination"/>
    <property type="evidence" value="ECO:0007669"/>
    <property type="project" value="UniProtKB-KW"/>
</dbReference>
<protein>
    <recommendedName>
        <fullName evidence="2">Integrase</fullName>
    </recommendedName>
</protein>
<dbReference type="GO" id="GO:0003677">
    <property type="term" value="F:DNA binding"/>
    <property type="evidence" value="ECO:0007669"/>
    <property type="project" value="UniProtKB-KW"/>
</dbReference>
<dbReference type="RefSeq" id="YP_009018744.1">
    <property type="nucleotide sequence ID" value="NC_023744.1"/>
</dbReference>
<evidence type="ECO:0000256" key="1">
    <source>
        <dbReference type="ARBA" id="ARBA00008857"/>
    </source>
</evidence>
<gene>
    <name evidence="9" type="primary">56</name>
    <name evidence="9" type="ORF">DS6A_56</name>
</gene>
<proteinExistence type="inferred from homology"/>
<keyword evidence="10" id="KW-1185">Reference proteome</keyword>
<dbReference type="InterPro" id="IPR010998">
    <property type="entry name" value="Integrase_recombinase_N"/>
</dbReference>
<name>G8I4G6_9CAUD</name>
<keyword evidence="6" id="KW-0233">DNA recombination</keyword>
<dbReference type="OrthoDB" id="3956at10239"/>
<evidence type="ECO:0000313" key="10">
    <source>
        <dbReference type="Proteomes" id="UP000005857"/>
    </source>
</evidence>